<dbReference type="HOGENOM" id="CLU_369224_0_0_1"/>
<evidence type="ECO:0000313" key="3">
    <source>
        <dbReference type="Proteomes" id="UP000008370"/>
    </source>
</evidence>
<dbReference type="InParanoid" id="K5VEV7"/>
<name>K5VEV7_PHACS</name>
<evidence type="ECO:0000256" key="1">
    <source>
        <dbReference type="SAM" id="MobiDB-lite"/>
    </source>
</evidence>
<organism evidence="2 3">
    <name type="scientific">Phanerochaete carnosa (strain HHB-10118-sp)</name>
    <name type="common">White-rot fungus</name>
    <name type="synonym">Peniophora carnosa</name>
    <dbReference type="NCBI Taxonomy" id="650164"/>
    <lineage>
        <taxon>Eukaryota</taxon>
        <taxon>Fungi</taxon>
        <taxon>Dikarya</taxon>
        <taxon>Basidiomycota</taxon>
        <taxon>Agaricomycotina</taxon>
        <taxon>Agaricomycetes</taxon>
        <taxon>Polyporales</taxon>
        <taxon>Phanerochaetaceae</taxon>
        <taxon>Phanerochaete</taxon>
    </lineage>
</organism>
<proteinExistence type="predicted"/>
<sequence length="754" mass="76524">MSEDWVRIPLNCEGTESVSAGAELVELTVEREVNESEALLTMLEGKVITTEDDALWKRLLDADELPDKEVLDEAADETPEMVAVTDPFTEEVIALDALDDVPVADVLPDEVLPDATDALDDVPAADILPDEVLPDAEVITPDALEAIPDVTPDTEDETPEGNDVTVPETVVLVPVPERMEDRIDESPLVGKLILGREIPVNETLDAVAEPELSTLVREPLTEVGCAAAEAGLDVGALAPLDNTELGKSGIDKVELGKIGGIDRIELGKIGGIDRIELGKIDGINVGIIELRAIDVGMMGGIDNGFEGESVAVSVAEVGVPLDASLGELADMPSAEVGIPLGVSTAELVDASVGVDEGAPVGTLDTSVGEDVGGGVLTALVIADAALVTIEPTSEVTVETIEPTSEVNVDAAWPTSDVTALTTELKSEVTPPTTEVRPPTMLVRGFAGGVVVAAGTDESVGVDDAVSVGEGAGDVGVSVGKGDTTELSVGVAVSVGDGAVLSAGDEAALTVEGEVELSVGGEAELSVTDEAAVSVGEDVAALLSVVDGVLGAGVEVRSPRAEVTPPTTDVRPLPRPLPSEDRPFPMPERGSEGGVAVTGGAVDDMLSVPDAAGLSVVVAESEDTVEVALSEDTAEVALSDGVGDADPLDAADASEGDAESVAVALGLAESVGVADVDTESVLGADTESVLDAVEGLVSVNVAEPEPVADAELVADTESMADTESVGITAEFRDVELAGTNAVVPKPSESPKPCSP</sequence>
<keyword evidence="3" id="KW-1185">Reference proteome</keyword>
<reference evidence="2 3" key="1">
    <citation type="journal article" date="2012" name="BMC Genomics">
        <title>Comparative genomics of the white-rot fungi, Phanerochaete carnosa and P. chrysosporium, to elucidate the genetic basis of the distinct wood types they colonize.</title>
        <authorList>
            <person name="Suzuki H."/>
            <person name="MacDonald J."/>
            <person name="Syed K."/>
            <person name="Salamov A."/>
            <person name="Hori C."/>
            <person name="Aerts A."/>
            <person name="Henrissat B."/>
            <person name="Wiebenga A."/>
            <person name="vanKuyk P.A."/>
            <person name="Barry K."/>
            <person name="Lindquist E."/>
            <person name="LaButti K."/>
            <person name="Lapidus A."/>
            <person name="Lucas S."/>
            <person name="Coutinho P."/>
            <person name="Gong Y."/>
            <person name="Samejima M."/>
            <person name="Mahadevan R."/>
            <person name="Abou-Zaid M."/>
            <person name="de Vries R.P."/>
            <person name="Igarashi K."/>
            <person name="Yadav J.S."/>
            <person name="Grigoriev I.V."/>
            <person name="Master E.R."/>
        </authorList>
    </citation>
    <scope>NUCLEOTIDE SEQUENCE [LARGE SCALE GENOMIC DNA]</scope>
    <source>
        <strain evidence="2 3">HHB-10118-sp</strain>
    </source>
</reference>
<accession>K5VEV7</accession>
<protein>
    <submittedName>
        <fullName evidence="2">Uncharacterized protein</fullName>
    </submittedName>
</protein>
<feature type="region of interest" description="Disordered" evidence="1">
    <location>
        <begin position="559"/>
        <end position="591"/>
    </location>
</feature>
<gene>
    <name evidence="2" type="ORF">PHACADRAFT_201387</name>
</gene>
<dbReference type="KEGG" id="pco:PHACADRAFT_201387"/>
<dbReference type="AlphaFoldDB" id="K5VEV7"/>
<evidence type="ECO:0000313" key="2">
    <source>
        <dbReference type="EMBL" id="EKM49698.1"/>
    </source>
</evidence>
<dbReference type="Proteomes" id="UP000008370">
    <property type="component" value="Unassembled WGS sequence"/>
</dbReference>
<dbReference type="GeneID" id="18911604"/>
<dbReference type="EMBL" id="JH930480">
    <property type="protein sequence ID" value="EKM49698.1"/>
    <property type="molecule type" value="Genomic_DNA"/>
</dbReference>
<dbReference type="RefSeq" id="XP_007401755.1">
    <property type="nucleotide sequence ID" value="XM_007401693.1"/>
</dbReference>